<evidence type="ECO:0000313" key="2">
    <source>
        <dbReference type="EMBL" id="CAJ1055429.1"/>
    </source>
</evidence>
<accession>A0AAV1F360</accession>
<dbReference type="AlphaFoldDB" id="A0AAV1F360"/>
<proteinExistence type="predicted"/>
<gene>
    <name evidence="2" type="ORF">XNOV1_A041876</name>
</gene>
<dbReference type="Proteomes" id="UP001178508">
    <property type="component" value="Chromosome 4"/>
</dbReference>
<evidence type="ECO:0008006" key="4">
    <source>
        <dbReference type="Google" id="ProtNLM"/>
    </source>
</evidence>
<reference evidence="2" key="1">
    <citation type="submission" date="2023-08" db="EMBL/GenBank/DDBJ databases">
        <authorList>
            <person name="Alioto T."/>
            <person name="Alioto T."/>
            <person name="Gomez Garrido J."/>
        </authorList>
    </citation>
    <scope>NUCLEOTIDE SEQUENCE</scope>
</reference>
<evidence type="ECO:0000256" key="1">
    <source>
        <dbReference type="SAM" id="MobiDB-lite"/>
    </source>
</evidence>
<name>A0AAV1F360_XYRNO</name>
<keyword evidence="3" id="KW-1185">Reference proteome</keyword>
<sequence>MSSTSRGGAGQMRVWVLFAVRSPQLLRLSAGNPELDSRSGAERGEEEEGVPLLGSVSGESPGGRTRWPGTATFVHRGR</sequence>
<protein>
    <recommendedName>
        <fullName evidence="4">Secreted protein</fullName>
    </recommendedName>
</protein>
<dbReference type="EMBL" id="OY660867">
    <property type="protein sequence ID" value="CAJ1055429.1"/>
    <property type="molecule type" value="Genomic_DNA"/>
</dbReference>
<feature type="region of interest" description="Disordered" evidence="1">
    <location>
        <begin position="30"/>
        <end position="78"/>
    </location>
</feature>
<evidence type="ECO:0000313" key="3">
    <source>
        <dbReference type="Proteomes" id="UP001178508"/>
    </source>
</evidence>
<organism evidence="2 3">
    <name type="scientific">Xyrichtys novacula</name>
    <name type="common">Pearly razorfish</name>
    <name type="synonym">Hemipteronotus novacula</name>
    <dbReference type="NCBI Taxonomy" id="13765"/>
    <lineage>
        <taxon>Eukaryota</taxon>
        <taxon>Metazoa</taxon>
        <taxon>Chordata</taxon>
        <taxon>Craniata</taxon>
        <taxon>Vertebrata</taxon>
        <taxon>Euteleostomi</taxon>
        <taxon>Actinopterygii</taxon>
        <taxon>Neopterygii</taxon>
        <taxon>Teleostei</taxon>
        <taxon>Neoteleostei</taxon>
        <taxon>Acanthomorphata</taxon>
        <taxon>Eupercaria</taxon>
        <taxon>Labriformes</taxon>
        <taxon>Labridae</taxon>
        <taxon>Xyrichtys</taxon>
    </lineage>
</organism>